<evidence type="ECO:0000256" key="7">
    <source>
        <dbReference type="PROSITE-ProRule" id="PRU00283"/>
    </source>
</evidence>
<dbReference type="Pfam" id="PF00225">
    <property type="entry name" value="Kinesin"/>
    <property type="match status" value="1"/>
</dbReference>
<dbReference type="GeneID" id="108625867"/>
<dbReference type="GO" id="GO:0005634">
    <property type="term" value="C:nucleus"/>
    <property type="evidence" value="ECO:0007669"/>
    <property type="project" value="TreeGrafter"/>
</dbReference>
<dbReference type="PROSITE" id="PS50067">
    <property type="entry name" value="KINESIN_MOTOR_2"/>
    <property type="match status" value="1"/>
</dbReference>
<dbReference type="GO" id="GO:0007018">
    <property type="term" value="P:microtubule-based movement"/>
    <property type="evidence" value="ECO:0007669"/>
    <property type="project" value="InterPro"/>
</dbReference>
<dbReference type="GO" id="GO:0090307">
    <property type="term" value="P:mitotic spindle assembly"/>
    <property type="evidence" value="ECO:0007669"/>
    <property type="project" value="TreeGrafter"/>
</dbReference>
<gene>
    <name evidence="11" type="primary">LOC108625867</name>
</gene>
<evidence type="ECO:0000256" key="2">
    <source>
        <dbReference type="ARBA" id="ARBA00022490"/>
    </source>
</evidence>
<dbReference type="Gene3D" id="3.40.850.10">
    <property type="entry name" value="Kinesin motor domain"/>
    <property type="match status" value="1"/>
</dbReference>
<dbReference type="InterPro" id="IPR047149">
    <property type="entry name" value="KIF11-like"/>
</dbReference>
<comment type="similarity">
    <text evidence="7">Belongs to the TRAFAC class myosin-kinesin ATPase superfamily. Kinesin family.</text>
</comment>
<keyword evidence="2" id="KW-0963">Cytoplasm</keyword>
<evidence type="ECO:0000259" key="9">
    <source>
        <dbReference type="PROSITE" id="PS50067"/>
    </source>
</evidence>
<dbReference type="GO" id="GO:0051231">
    <property type="term" value="P:spindle elongation"/>
    <property type="evidence" value="ECO:0007669"/>
    <property type="project" value="TreeGrafter"/>
</dbReference>
<dbReference type="InterPro" id="IPR036961">
    <property type="entry name" value="Kinesin_motor_dom_sf"/>
</dbReference>
<feature type="region of interest" description="Disordered" evidence="8">
    <location>
        <begin position="29"/>
        <end position="54"/>
    </location>
</feature>
<keyword evidence="5" id="KW-0505">Motor protein</keyword>
<evidence type="ECO:0000256" key="1">
    <source>
        <dbReference type="ARBA" id="ARBA00004245"/>
    </source>
</evidence>
<evidence type="ECO:0000256" key="5">
    <source>
        <dbReference type="ARBA" id="ARBA00023175"/>
    </source>
</evidence>
<keyword evidence="10" id="KW-1185">Reference proteome</keyword>
<dbReference type="InterPro" id="IPR027417">
    <property type="entry name" value="P-loop_NTPase"/>
</dbReference>
<proteinExistence type="inferred from homology"/>
<evidence type="ECO:0000256" key="6">
    <source>
        <dbReference type="ARBA" id="ARBA00023212"/>
    </source>
</evidence>
<comment type="subcellular location">
    <subcellularLocation>
        <location evidence="1">Cytoplasm</location>
        <location evidence="1">Cytoskeleton</location>
    </subcellularLocation>
</comment>
<dbReference type="AlphaFoldDB" id="A0AAJ7WC82"/>
<evidence type="ECO:0000256" key="3">
    <source>
        <dbReference type="ARBA" id="ARBA00022741"/>
    </source>
</evidence>
<evidence type="ECO:0000256" key="4">
    <source>
        <dbReference type="ARBA" id="ARBA00022840"/>
    </source>
</evidence>
<feature type="domain" description="Kinesin motor" evidence="9">
    <location>
        <begin position="141"/>
        <end position="186"/>
    </location>
</feature>
<dbReference type="GO" id="GO:0005876">
    <property type="term" value="C:spindle microtubule"/>
    <property type="evidence" value="ECO:0007669"/>
    <property type="project" value="TreeGrafter"/>
</dbReference>
<dbReference type="PANTHER" id="PTHR47970">
    <property type="entry name" value="KINESIN-LIKE PROTEIN KIF11"/>
    <property type="match status" value="1"/>
</dbReference>
<dbReference type="GO" id="GO:0008017">
    <property type="term" value="F:microtubule binding"/>
    <property type="evidence" value="ECO:0007669"/>
    <property type="project" value="InterPro"/>
</dbReference>
<dbReference type="GO" id="GO:0005524">
    <property type="term" value="F:ATP binding"/>
    <property type="evidence" value="ECO:0007669"/>
    <property type="project" value="UniProtKB-KW"/>
</dbReference>
<evidence type="ECO:0000256" key="8">
    <source>
        <dbReference type="SAM" id="MobiDB-lite"/>
    </source>
</evidence>
<evidence type="ECO:0000313" key="11">
    <source>
        <dbReference type="RefSeq" id="XP_026670120.1"/>
    </source>
</evidence>
<organism evidence="10 11">
    <name type="scientific">Ceratina calcarata</name>
    <dbReference type="NCBI Taxonomy" id="156304"/>
    <lineage>
        <taxon>Eukaryota</taxon>
        <taxon>Metazoa</taxon>
        <taxon>Ecdysozoa</taxon>
        <taxon>Arthropoda</taxon>
        <taxon>Hexapoda</taxon>
        <taxon>Insecta</taxon>
        <taxon>Pterygota</taxon>
        <taxon>Neoptera</taxon>
        <taxon>Endopterygota</taxon>
        <taxon>Hymenoptera</taxon>
        <taxon>Apocrita</taxon>
        <taxon>Aculeata</taxon>
        <taxon>Apoidea</taxon>
        <taxon>Anthophila</taxon>
        <taxon>Apidae</taxon>
        <taxon>Ceratina</taxon>
        <taxon>Zadontomerus</taxon>
    </lineage>
</organism>
<dbReference type="PANTHER" id="PTHR47970:SF12">
    <property type="entry name" value="KINESIN FAMILY MEMBER 11"/>
    <property type="match status" value="1"/>
</dbReference>
<name>A0AAJ7WC82_9HYME</name>
<accession>A0AAJ7WC82</accession>
<keyword evidence="4" id="KW-0067">ATP-binding</keyword>
<comment type="caution">
    <text evidence="7">Lacks conserved residue(s) required for the propagation of feature annotation.</text>
</comment>
<keyword evidence="3" id="KW-0547">Nucleotide-binding</keyword>
<dbReference type="GO" id="GO:0008574">
    <property type="term" value="F:plus-end-directed microtubule motor activity"/>
    <property type="evidence" value="ECO:0007669"/>
    <property type="project" value="TreeGrafter"/>
</dbReference>
<keyword evidence="6" id="KW-0206">Cytoskeleton</keyword>
<dbReference type="RefSeq" id="XP_026670120.1">
    <property type="nucleotide sequence ID" value="XM_026814319.1"/>
</dbReference>
<feature type="compositionally biased region" description="Basic residues" evidence="8">
    <location>
        <begin position="42"/>
        <end position="54"/>
    </location>
</feature>
<dbReference type="InterPro" id="IPR001752">
    <property type="entry name" value="Kinesin_motor_dom"/>
</dbReference>
<evidence type="ECO:0000313" key="10">
    <source>
        <dbReference type="Proteomes" id="UP000694925"/>
    </source>
</evidence>
<dbReference type="Proteomes" id="UP000694925">
    <property type="component" value="Unplaced"/>
</dbReference>
<protein>
    <submittedName>
        <fullName evidence="11">Uncharacterized protein LOC108625867 isoform X1</fullName>
    </submittedName>
</protein>
<reference evidence="11" key="1">
    <citation type="submission" date="2025-08" db="UniProtKB">
        <authorList>
            <consortium name="RefSeq"/>
        </authorList>
    </citation>
    <scope>IDENTIFICATION</scope>
    <source>
        <tissue evidence="11">Whole body</tissue>
    </source>
</reference>
<dbReference type="SUPFAM" id="SSF52540">
    <property type="entry name" value="P-loop containing nucleoside triphosphate hydrolases"/>
    <property type="match status" value="1"/>
</dbReference>
<sequence length="197" mass="22656">MLSVTIYIDRVIRRHHRYRCHHRYRRHQNPRRRCSRHQDPRCRRHRRHHDPGQHVRRHVRQLIYQTASTRYKRGAFTADVAVATKLSPAKGVLQKYVSHVPRLDAASLCGANPASGTWPGTWPGSWCRPEPGAGCICIIKSQLTSLLQESLGGRTKTSIITMISTASVNIDETMSTLDYAHRAKNVKNRPDINQKLR</sequence>
<dbReference type="GO" id="GO:0072686">
    <property type="term" value="C:mitotic spindle"/>
    <property type="evidence" value="ECO:0007669"/>
    <property type="project" value="TreeGrafter"/>
</dbReference>